<dbReference type="EMBL" id="JQAT01000006">
    <property type="protein sequence ID" value="KRN27717.1"/>
    <property type="molecule type" value="Genomic_DNA"/>
</dbReference>
<comment type="caution">
    <text evidence="1">The sequence shown here is derived from an EMBL/GenBank/DDBJ whole genome shotgun (WGS) entry which is preliminary data.</text>
</comment>
<dbReference type="PATRIC" id="fig|81857.3.peg.1955"/>
<evidence type="ECO:0000313" key="2">
    <source>
        <dbReference type="EMBL" id="KRN30318.1"/>
    </source>
</evidence>
<proteinExistence type="predicted"/>
<dbReference type="EMBL" id="JQAZ01000007">
    <property type="protein sequence ID" value="KRN30318.1"/>
    <property type="molecule type" value="Genomic_DNA"/>
</dbReference>
<sequence length="95" mass="10657">MLKQNKASVLLTSVLLLSTSLLLIGAIQIIYQQRLHTYQLLKDHYQAEVLYHIGRTEKKTRLTTSLGTVVAAPADQYEITLKNGYQITLPNTSAE</sequence>
<protein>
    <submittedName>
        <fullName evidence="1">Uncharacterized protein</fullName>
    </submittedName>
</protein>
<evidence type="ECO:0000313" key="4">
    <source>
        <dbReference type="Proteomes" id="UP000051751"/>
    </source>
</evidence>
<dbReference type="AlphaFoldDB" id="A0A0R2FMW8"/>
<dbReference type="Proteomes" id="UP000051645">
    <property type="component" value="Unassembled WGS sequence"/>
</dbReference>
<dbReference type="STRING" id="81857.IV38_GL001930"/>
<name>A0A0R2FMW8_9LACO</name>
<dbReference type="Proteomes" id="UP000051751">
    <property type="component" value="Unassembled WGS sequence"/>
</dbReference>
<organism evidence="1 4">
    <name type="scientific">Lactobacillus selangorensis</name>
    <dbReference type="NCBI Taxonomy" id="81857"/>
    <lineage>
        <taxon>Bacteria</taxon>
        <taxon>Bacillati</taxon>
        <taxon>Bacillota</taxon>
        <taxon>Bacilli</taxon>
        <taxon>Lactobacillales</taxon>
        <taxon>Lactobacillaceae</taxon>
        <taxon>Lactobacillus</taxon>
    </lineage>
</organism>
<dbReference type="RefSeq" id="WP_057770804.1">
    <property type="nucleotide sequence ID" value="NZ_JQAT01000006.1"/>
</dbReference>
<evidence type="ECO:0000313" key="1">
    <source>
        <dbReference type="EMBL" id="KRN27717.1"/>
    </source>
</evidence>
<gene>
    <name evidence="1" type="ORF">IV38_GL001930</name>
    <name evidence="2" type="ORF">IV40_GL001907</name>
</gene>
<keyword evidence="3" id="KW-1185">Reference proteome</keyword>
<reference evidence="3 4" key="1">
    <citation type="journal article" date="2015" name="Genome Announc.">
        <title>Expanding the biotechnology potential of lactobacilli through comparative genomics of 213 strains and associated genera.</title>
        <authorList>
            <person name="Sun Z."/>
            <person name="Harris H.M."/>
            <person name="McCann A."/>
            <person name="Guo C."/>
            <person name="Argimon S."/>
            <person name="Zhang W."/>
            <person name="Yang X."/>
            <person name="Jeffery I.B."/>
            <person name="Cooney J.C."/>
            <person name="Kagawa T.F."/>
            <person name="Liu W."/>
            <person name="Song Y."/>
            <person name="Salvetti E."/>
            <person name="Wrobel A."/>
            <person name="Rasinkangas P."/>
            <person name="Parkhill J."/>
            <person name="Rea M.C."/>
            <person name="O'Sullivan O."/>
            <person name="Ritari J."/>
            <person name="Douillard F.P."/>
            <person name="Paul Ross R."/>
            <person name="Yang R."/>
            <person name="Briner A.E."/>
            <person name="Felis G.E."/>
            <person name="de Vos W.M."/>
            <person name="Barrangou R."/>
            <person name="Klaenhammer T.R."/>
            <person name="Caufield P.W."/>
            <person name="Cui Y."/>
            <person name="Zhang H."/>
            <person name="O'Toole P.W."/>
        </authorList>
    </citation>
    <scope>NUCLEOTIDE SEQUENCE [LARGE SCALE GENOMIC DNA]</scope>
    <source>
        <strain evidence="1 4">ATCC BAA-66</strain>
        <strain evidence="2 3">DSM 13344</strain>
    </source>
</reference>
<accession>A0A0R2FMW8</accession>
<evidence type="ECO:0000313" key="3">
    <source>
        <dbReference type="Proteomes" id="UP000051645"/>
    </source>
</evidence>